<keyword evidence="5" id="KW-1185">Reference proteome</keyword>
<comment type="caution">
    <text evidence="4">The sequence shown here is derived from an EMBL/GenBank/DDBJ whole genome shotgun (WGS) entry which is preliminary data.</text>
</comment>
<dbReference type="OrthoDB" id="291007at2759"/>
<keyword evidence="1 2" id="KW-0645">Protease</keyword>
<dbReference type="PANTHER" id="PTHR10127:SF814">
    <property type="entry name" value="MEPRIN A SUBUNIT BETA"/>
    <property type="match status" value="1"/>
</dbReference>
<dbReference type="PANTHER" id="PTHR10127">
    <property type="entry name" value="DISCOIDIN, CUB, EGF, LAMININ , AND ZINC METALLOPROTEASE DOMAIN CONTAINING"/>
    <property type="match status" value="1"/>
</dbReference>
<feature type="chain" id="PRO_5033107188" description="Metalloendopeptidase" evidence="2">
    <location>
        <begin position="20"/>
        <end position="255"/>
    </location>
</feature>
<keyword evidence="1 2" id="KW-0479">Metal-binding</keyword>
<dbReference type="Gene3D" id="3.40.390.10">
    <property type="entry name" value="Collagenase (Catalytic Domain)"/>
    <property type="match status" value="1"/>
</dbReference>
<dbReference type="GO" id="GO:0004222">
    <property type="term" value="F:metalloendopeptidase activity"/>
    <property type="evidence" value="ECO:0007669"/>
    <property type="project" value="UniProtKB-UniRule"/>
</dbReference>
<feature type="signal peptide" evidence="2">
    <location>
        <begin position="1"/>
        <end position="19"/>
    </location>
</feature>
<evidence type="ECO:0000313" key="4">
    <source>
        <dbReference type="EMBL" id="CAD6999045.1"/>
    </source>
</evidence>
<evidence type="ECO:0000259" key="3">
    <source>
        <dbReference type="PROSITE" id="PS51864"/>
    </source>
</evidence>
<dbReference type="CDD" id="cd04280">
    <property type="entry name" value="ZnMc_astacin_like"/>
    <property type="match status" value="1"/>
</dbReference>
<feature type="binding site" evidence="1">
    <location>
        <position position="149"/>
    </location>
    <ligand>
        <name>Zn(2+)</name>
        <dbReference type="ChEBI" id="CHEBI:29105"/>
        <note>catalytic</note>
    </ligand>
</feature>
<dbReference type="AlphaFoldDB" id="A0A811UMM8"/>
<feature type="domain" description="Peptidase M12A" evidence="3">
    <location>
        <begin position="52"/>
        <end position="252"/>
    </location>
</feature>
<evidence type="ECO:0000256" key="2">
    <source>
        <dbReference type="RuleBase" id="RU361183"/>
    </source>
</evidence>
<dbReference type="PROSITE" id="PS51864">
    <property type="entry name" value="ASTACIN"/>
    <property type="match status" value="1"/>
</dbReference>
<reference evidence="4" key="1">
    <citation type="submission" date="2020-11" db="EMBL/GenBank/DDBJ databases">
        <authorList>
            <person name="Whitehead M."/>
        </authorList>
    </citation>
    <scope>NUCLEOTIDE SEQUENCE</scope>
    <source>
        <strain evidence="4">EGII</strain>
    </source>
</reference>
<dbReference type="SUPFAM" id="SSF55486">
    <property type="entry name" value="Metalloproteases ('zincins'), catalytic domain"/>
    <property type="match status" value="1"/>
</dbReference>
<dbReference type="GO" id="GO:0008270">
    <property type="term" value="F:zinc ion binding"/>
    <property type="evidence" value="ECO:0007669"/>
    <property type="project" value="UniProtKB-UniRule"/>
</dbReference>
<feature type="binding site" evidence="1">
    <location>
        <position position="159"/>
    </location>
    <ligand>
        <name>Zn(2+)</name>
        <dbReference type="ChEBI" id="CHEBI:29105"/>
        <note>catalytic</note>
    </ligand>
</feature>
<dbReference type="EC" id="3.4.24.-" evidence="2"/>
<organism evidence="4 5">
    <name type="scientific">Ceratitis capitata</name>
    <name type="common">Mediterranean fruit fly</name>
    <name type="synonym">Tephritis capitata</name>
    <dbReference type="NCBI Taxonomy" id="7213"/>
    <lineage>
        <taxon>Eukaryota</taxon>
        <taxon>Metazoa</taxon>
        <taxon>Ecdysozoa</taxon>
        <taxon>Arthropoda</taxon>
        <taxon>Hexapoda</taxon>
        <taxon>Insecta</taxon>
        <taxon>Pterygota</taxon>
        <taxon>Neoptera</taxon>
        <taxon>Endopterygota</taxon>
        <taxon>Diptera</taxon>
        <taxon>Brachycera</taxon>
        <taxon>Muscomorpha</taxon>
        <taxon>Tephritoidea</taxon>
        <taxon>Tephritidae</taxon>
        <taxon>Ceratitis</taxon>
        <taxon>Ceratitis</taxon>
    </lineage>
</organism>
<keyword evidence="1 2" id="KW-0378">Hydrolase</keyword>
<evidence type="ECO:0000313" key="5">
    <source>
        <dbReference type="Proteomes" id="UP000606786"/>
    </source>
</evidence>
<gene>
    <name evidence="4" type="ORF">CCAP1982_LOCUS7592</name>
</gene>
<proteinExistence type="predicted"/>
<comment type="caution">
    <text evidence="1">Lacks conserved residue(s) required for the propagation of feature annotation.</text>
</comment>
<dbReference type="InterPro" id="IPR024079">
    <property type="entry name" value="MetalloPept_cat_dom_sf"/>
</dbReference>
<name>A0A811UMM8_CERCA</name>
<accession>A0A811UMM8</accession>
<evidence type="ECO:0000256" key="1">
    <source>
        <dbReference type="PROSITE-ProRule" id="PRU01211"/>
    </source>
</evidence>
<dbReference type="GO" id="GO:0006508">
    <property type="term" value="P:proteolysis"/>
    <property type="evidence" value="ECO:0007669"/>
    <property type="project" value="UniProtKB-KW"/>
</dbReference>
<dbReference type="InterPro" id="IPR006026">
    <property type="entry name" value="Peptidase_Metallo"/>
</dbReference>
<comment type="cofactor">
    <cofactor evidence="1 2">
        <name>Zn(2+)</name>
        <dbReference type="ChEBI" id="CHEBI:29105"/>
    </cofactor>
    <text evidence="1 2">Binds 1 zinc ion per subunit.</text>
</comment>
<sequence length="255" mass="28991">MSSHALVIFILYFAVSALCVPFELSEDEVLDRHEESGGFYEGDMDIEQEERNGLLAESKRWPNNVVYYRINETFDAAHVGHILRGMQMIEEVSCIQFKPAPDDIETYIHVIGEPTGCHSKVGYLGKLQTVNLQIDPLDKGCFRLGTIIHELLHSLGFHHQQSTWNRDEFVIIAEENIKEGKEGNFKKRDATVVSDFDTEYDYGSVLHYSAKAFSKNGEDTIIPLKVTDTVIGQRLGMSRTDIDKLNVMYKCPIKI</sequence>
<dbReference type="InterPro" id="IPR001506">
    <property type="entry name" value="Peptidase_M12A"/>
</dbReference>
<keyword evidence="2" id="KW-0732">Signal</keyword>
<dbReference type="PRINTS" id="PR00480">
    <property type="entry name" value="ASTACIN"/>
</dbReference>
<dbReference type="Proteomes" id="UP000606786">
    <property type="component" value="Unassembled WGS sequence"/>
</dbReference>
<keyword evidence="1 2" id="KW-0862">Zinc</keyword>
<dbReference type="EMBL" id="CAJHJT010000012">
    <property type="protein sequence ID" value="CAD6999045.1"/>
    <property type="molecule type" value="Genomic_DNA"/>
</dbReference>
<protein>
    <recommendedName>
        <fullName evidence="2">Metalloendopeptidase</fullName>
        <ecNumber evidence="2">3.4.24.-</ecNumber>
    </recommendedName>
</protein>
<keyword evidence="1 2" id="KW-0482">Metalloprotease</keyword>
<feature type="active site" evidence="1">
    <location>
        <position position="150"/>
    </location>
</feature>
<dbReference type="Pfam" id="PF01400">
    <property type="entry name" value="Astacin"/>
    <property type="match status" value="1"/>
</dbReference>
<dbReference type="InterPro" id="IPR034035">
    <property type="entry name" value="Astacin-like_dom"/>
</dbReference>
<dbReference type="SMART" id="SM00235">
    <property type="entry name" value="ZnMc"/>
    <property type="match status" value="1"/>
</dbReference>
<dbReference type="FunFam" id="3.40.390.10:FF:000037">
    <property type="entry name" value="Metalloendopeptidase"/>
    <property type="match status" value="1"/>
</dbReference>
<feature type="binding site" evidence="1">
    <location>
        <position position="153"/>
    </location>
    <ligand>
        <name>Zn(2+)</name>
        <dbReference type="ChEBI" id="CHEBI:29105"/>
        <note>catalytic</note>
    </ligand>
</feature>
<dbReference type="KEGG" id="ccat:101459436"/>